<dbReference type="EMBL" id="SNXC01000011">
    <property type="protein sequence ID" value="TDO98033.1"/>
    <property type="molecule type" value="Genomic_DNA"/>
</dbReference>
<gene>
    <name evidence="2" type="ORF">DFP79_1665</name>
</gene>
<dbReference type="InterPro" id="IPR017737">
    <property type="entry name" value="TssE1-like"/>
</dbReference>
<dbReference type="RefSeq" id="WP_133503441.1">
    <property type="nucleotide sequence ID" value="NZ_SNXC01000011.1"/>
</dbReference>
<keyword evidence="3" id="KW-1185">Reference proteome</keyword>
<reference evidence="2 3" key="1">
    <citation type="submission" date="2019-03" db="EMBL/GenBank/DDBJ databases">
        <title>Genomic Encyclopedia of Type Strains, Phase III (KMG-III): the genomes of soil and plant-associated and newly described type strains.</title>
        <authorList>
            <person name="Whitman W."/>
        </authorList>
    </citation>
    <scope>NUCLEOTIDE SEQUENCE [LARGE SCALE GENOMIC DNA]</scope>
    <source>
        <strain evidence="2 3">CECT 7378</strain>
    </source>
</reference>
<proteinExistence type="predicted"/>
<evidence type="ECO:0000313" key="2">
    <source>
        <dbReference type="EMBL" id="TDO98033.1"/>
    </source>
</evidence>
<dbReference type="OrthoDB" id="5890764at2"/>
<dbReference type="NCBIfam" id="TIGR03357">
    <property type="entry name" value="VI_zyme"/>
    <property type="match status" value="1"/>
</dbReference>
<protein>
    <submittedName>
        <fullName evidence="2">Type VI secretion system protein ImpF</fullName>
    </submittedName>
</protein>
<evidence type="ECO:0000259" key="1">
    <source>
        <dbReference type="Pfam" id="PF04965"/>
    </source>
</evidence>
<dbReference type="Proteomes" id="UP000294656">
    <property type="component" value="Unassembled WGS sequence"/>
</dbReference>
<evidence type="ECO:0000313" key="3">
    <source>
        <dbReference type="Proteomes" id="UP000294656"/>
    </source>
</evidence>
<comment type="caution">
    <text evidence="2">The sequence shown here is derived from an EMBL/GenBank/DDBJ whole genome shotgun (WGS) entry which is preliminary data.</text>
</comment>
<sequence>MSFWGTFIDKGASNDSLLESIRYQLTSLLNSEAPMRFLPEGFSEVAASNFSFGLDSAHSISSQINHDQFARSLEKWIRTFEPRLTDVSVFIEESDPTKNIMSFSLMAKVDTGAGSHVFLFDSNISLSNQVANMEGQEVV</sequence>
<dbReference type="SUPFAM" id="SSF160719">
    <property type="entry name" value="gpW/gp25-like"/>
    <property type="match status" value="1"/>
</dbReference>
<organism evidence="2 3">
    <name type="scientific">Marinomonas balearica</name>
    <dbReference type="NCBI Taxonomy" id="491947"/>
    <lineage>
        <taxon>Bacteria</taxon>
        <taxon>Pseudomonadati</taxon>
        <taxon>Pseudomonadota</taxon>
        <taxon>Gammaproteobacteria</taxon>
        <taxon>Oceanospirillales</taxon>
        <taxon>Oceanospirillaceae</taxon>
        <taxon>Marinomonas</taxon>
    </lineage>
</organism>
<accession>A0A4R6M9C7</accession>
<dbReference type="InterPro" id="IPR007048">
    <property type="entry name" value="IraD/Gp25-like"/>
</dbReference>
<feature type="domain" description="IraD/Gp25-like" evidence="1">
    <location>
        <begin position="16"/>
        <end position="111"/>
    </location>
</feature>
<dbReference type="AlphaFoldDB" id="A0A4R6M9C7"/>
<name>A0A4R6M9C7_9GAMM</name>
<dbReference type="Pfam" id="PF04965">
    <property type="entry name" value="GPW_gp25"/>
    <property type="match status" value="1"/>
</dbReference>